<evidence type="ECO:0000313" key="2">
    <source>
        <dbReference type="Proteomes" id="UP000006727"/>
    </source>
</evidence>
<dbReference type="AlphaFoldDB" id="A0A7I3YZV9"/>
<proteinExistence type="predicted"/>
<reference evidence="1 2" key="1">
    <citation type="journal article" date="2008" name="Science">
        <title>The Physcomitrella genome reveals evolutionary insights into the conquest of land by plants.</title>
        <authorList>
            <person name="Rensing S."/>
            <person name="Lang D."/>
            <person name="Zimmer A."/>
            <person name="Terry A."/>
            <person name="Salamov A."/>
            <person name="Shapiro H."/>
            <person name="Nishiyama T."/>
            <person name="Perroud P.-F."/>
            <person name="Lindquist E."/>
            <person name="Kamisugi Y."/>
            <person name="Tanahashi T."/>
            <person name="Sakakibara K."/>
            <person name="Fujita T."/>
            <person name="Oishi K."/>
            <person name="Shin-I T."/>
            <person name="Kuroki Y."/>
            <person name="Toyoda A."/>
            <person name="Suzuki Y."/>
            <person name="Hashimoto A."/>
            <person name="Yamaguchi K."/>
            <person name="Sugano A."/>
            <person name="Kohara Y."/>
            <person name="Fujiyama A."/>
            <person name="Anterola A."/>
            <person name="Aoki S."/>
            <person name="Ashton N."/>
            <person name="Barbazuk W.B."/>
            <person name="Barker E."/>
            <person name="Bennetzen J."/>
            <person name="Bezanilla M."/>
            <person name="Blankenship R."/>
            <person name="Cho S.H."/>
            <person name="Dutcher S."/>
            <person name="Estelle M."/>
            <person name="Fawcett J.A."/>
            <person name="Gundlach H."/>
            <person name="Hanada K."/>
            <person name="Heyl A."/>
            <person name="Hicks K.A."/>
            <person name="Hugh J."/>
            <person name="Lohr M."/>
            <person name="Mayer K."/>
            <person name="Melkozernov A."/>
            <person name="Murata T."/>
            <person name="Nelson D."/>
            <person name="Pils B."/>
            <person name="Prigge M."/>
            <person name="Reiss B."/>
            <person name="Renner T."/>
            <person name="Rombauts S."/>
            <person name="Rushton P."/>
            <person name="Sanderfoot A."/>
            <person name="Schween G."/>
            <person name="Shiu S.-H."/>
            <person name="Stueber K."/>
            <person name="Theodoulou F.L."/>
            <person name="Tu H."/>
            <person name="Van de Peer Y."/>
            <person name="Verrier P.J."/>
            <person name="Waters E."/>
            <person name="Wood A."/>
            <person name="Yang L."/>
            <person name="Cove D."/>
            <person name="Cuming A."/>
            <person name="Hasebe M."/>
            <person name="Lucas S."/>
            <person name="Mishler D.B."/>
            <person name="Reski R."/>
            <person name="Grigoriev I."/>
            <person name="Quatrano R.S."/>
            <person name="Boore J.L."/>
        </authorList>
    </citation>
    <scope>NUCLEOTIDE SEQUENCE [LARGE SCALE GENOMIC DNA]</scope>
    <source>
        <strain evidence="1 2">cv. Gransden 2004</strain>
    </source>
</reference>
<name>A0A7I3YZV9_PHYPA</name>
<organism evidence="1 2">
    <name type="scientific">Physcomitrium patens</name>
    <name type="common">Spreading-leaved earth moss</name>
    <name type="synonym">Physcomitrella patens</name>
    <dbReference type="NCBI Taxonomy" id="3218"/>
    <lineage>
        <taxon>Eukaryota</taxon>
        <taxon>Viridiplantae</taxon>
        <taxon>Streptophyta</taxon>
        <taxon>Embryophyta</taxon>
        <taxon>Bryophyta</taxon>
        <taxon>Bryophytina</taxon>
        <taxon>Bryopsida</taxon>
        <taxon>Funariidae</taxon>
        <taxon>Funariales</taxon>
        <taxon>Funariaceae</taxon>
        <taxon>Physcomitrium</taxon>
    </lineage>
</organism>
<reference evidence="1 2" key="2">
    <citation type="journal article" date="2018" name="Plant J.">
        <title>The Physcomitrella patens chromosome-scale assembly reveals moss genome structure and evolution.</title>
        <authorList>
            <person name="Lang D."/>
            <person name="Ullrich K.K."/>
            <person name="Murat F."/>
            <person name="Fuchs J."/>
            <person name="Jenkins J."/>
            <person name="Haas F.B."/>
            <person name="Piednoel M."/>
            <person name="Gundlach H."/>
            <person name="Van Bel M."/>
            <person name="Meyberg R."/>
            <person name="Vives C."/>
            <person name="Morata J."/>
            <person name="Symeonidi A."/>
            <person name="Hiss M."/>
            <person name="Muchero W."/>
            <person name="Kamisugi Y."/>
            <person name="Saleh O."/>
            <person name="Blanc G."/>
            <person name="Decker E.L."/>
            <person name="van Gessel N."/>
            <person name="Grimwood J."/>
            <person name="Hayes R.D."/>
            <person name="Graham S.W."/>
            <person name="Gunter L.E."/>
            <person name="McDaniel S.F."/>
            <person name="Hoernstein S.N.W."/>
            <person name="Larsson A."/>
            <person name="Li F.W."/>
            <person name="Perroud P.F."/>
            <person name="Phillips J."/>
            <person name="Ranjan P."/>
            <person name="Rokshar D.S."/>
            <person name="Rothfels C.J."/>
            <person name="Schneider L."/>
            <person name="Shu S."/>
            <person name="Stevenson D.W."/>
            <person name="Thummler F."/>
            <person name="Tillich M."/>
            <person name="Villarreal Aguilar J.C."/>
            <person name="Widiez T."/>
            <person name="Wong G.K."/>
            <person name="Wymore A."/>
            <person name="Zhang Y."/>
            <person name="Zimmer A.D."/>
            <person name="Quatrano R.S."/>
            <person name="Mayer K.F.X."/>
            <person name="Goodstein D."/>
            <person name="Casacuberta J.M."/>
            <person name="Vandepoele K."/>
            <person name="Reski R."/>
            <person name="Cuming A.C."/>
            <person name="Tuskan G.A."/>
            <person name="Maumus F."/>
            <person name="Salse J."/>
            <person name="Schmutz J."/>
            <person name="Rensing S.A."/>
        </authorList>
    </citation>
    <scope>NUCLEOTIDE SEQUENCE [LARGE SCALE GENOMIC DNA]</scope>
    <source>
        <strain evidence="1 2">cv. Gransden 2004</strain>
    </source>
</reference>
<dbReference type="EnsemblPlants" id="Pp3c9_5650V3.3">
    <property type="protein sequence ID" value="PAC:32912188.CDS.1"/>
    <property type="gene ID" value="Pp3c9_5650"/>
</dbReference>
<protein>
    <submittedName>
        <fullName evidence="1">Uncharacterized protein</fullName>
    </submittedName>
</protein>
<accession>A0A7I3YZV9</accession>
<keyword evidence="2" id="KW-1185">Reference proteome</keyword>
<sequence>MDELAIDAGYLPTQLGSYTVLRCPLYIGFTPFFPFCVHVHFTRPRLWVMRLYTRLKVTIGGYIVDKFIPVVY</sequence>
<dbReference type="EMBL" id="ABEU02000009">
    <property type="status" value="NOT_ANNOTATED_CDS"/>
    <property type="molecule type" value="Genomic_DNA"/>
</dbReference>
<dbReference type="Proteomes" id="UP000006727">
    <property type="component" value="Chromosome 9"/>
</dbReference>
<dbReference type="Gramene" id="Pp3c9_5650V3.3">
    <property type="protein sequence ID" value="PAC:32912188.CDS.1"/>
    <property type="gene ID" value="Pp3c9_5650"/>
</dbReference>
<evidence type="ECO:0000313" key="1">
    <source>
        <dbReference type="EnsemblPlants" id="PAC:32912188.CDS.1"/>
    </source>
</evidence>
<reference evidence="1" key="3">
    <citation type="submission" date="2020-12" db="UniProtKB">
        <authorList>
            <consortium name="EnsemblPlants"/>
        </authorList>
    </citation>
    <scope>IDENTIFICATION</scope>
</reference>